<dbReference type="PANTHER" id="PTHR12411">
    <property type="entry name" value="CYSTEINE PROTEASE FAMILY C1-RELATED"/>
    <property type="match status" value="1"/>
</dbReference>
<organism evidence="6 7">
    <name type="scientific">Cylicocyclus nassatus</name>
    <name type="common">Nematode worm</name>
    <dbReference type="NCBI Taxonomy" id="53992"/>
    <lineage>
        <taxon>Eukaryota</taxon>
        <taxon>Metazoa</taxon>
        <taxon>Ecdysozoa</taxon>
        <taxon>Nematoda</taxon>
        <taxon>Chromadorea</taxon>
        <taxon>Rhabditida</taxon>
        <taxon>Rhabditina</taxon>
        <taxon>Rhabditomorpha</taxon>
        <taxon>Strongyloidea</taxon>
        <taxon>Strongylidae</taxon>
        <taxon>Cylicocyclus</taxon>
    </lineage>
</organism>
<dbReference type="PROSITE" id="PS00139">
    <property type="entry name" value="THIOL_PROTEASE_CYS"/>
    <property type="match status" value="1"/>
</dbReference>
<comment type="similarity">
    <text evidence="1">Belongs to the peptidase C1 family.</text>
</comment>
<evidence type="ECO:0000259" key="5">
    <source>
        <dbReference type="SMART" id="SM00645"/>
    </source>
</evidence>
<dbReference type="SMART" id="SM00645">
    <property type="entry name" value="Pept_C1"/>
    <property type="match status" value="1"/>
</dbReference>
<evidence type="ECO:0000256" key="4">
    <source>
        <dbReference type="ARBA" id="ARBA00022807"/>
    </source>
</evidence>
<dbReference type="InterPro" id="IPR038765">
    <property type="entry name" value="Papain-like_cys_pep_sf"/>
</dbReference>
<dbReference type="Pfam" id="PF00112">
    <property type="entry name" value="Peptidase_C1"/>
    <property type="match status" value="1"/>
</dbReference>
<dbReference type="InterPro" id="IPR000668">
    <property type="entry name" value="Peptidase_C1A_C"/>
</dbReference>
<comment type="caution">
    <text evidence="6">The sequence shown here is derived from an EMBL/GenBank/DDBJ whole genome shotgun (WGS) entry which is preliminary data.</text>
</comment>
<dbReference type="AlphaFoldDB" id="A0AA36GMG6"/>
<dbReference type="EMBL" id="CATQJL010000112">
    <property type="protein sequence ID" value="CAJ0594792.1"/>
    <property type="molecule type" value="Genomic_DNA"/>
</dbReference>
<gene>
    <name evidence="6" type="ORF">CYNAS_LOCUS6775</name>
</gene>
<keyword evidence="4" id="KW-0788">Thiol protease</keyword>
<dbReference type="Proteomes" id="UP001176961">
    <property type="component" value="Unassembled WGS sequence"/>
</dbReference>
<accession>A0AA36GMG6</accession>
<dbReference type="SUPFAM" id="SSF54001">
    <property type="entry name" value="Cysteine proteinases"/>
    <property type="match status" value="1"/>
</dbReference>
<evidence type="ECO:0000256" key="2">
    <source>
        <dbReference type="ARBA" id="ARBA00022670"/>
    </source>
</evidence>
<dbReference type="InterPro" id="IPR000169">
    <property type="entry name" value="Pept_cys_AS"/>
</dbReference>
<keyword evidence="2" id="KW-0645">Protease</keyword>
<proteinExistence type="inferred from homology"/>
<dbReference type="InterPro" id="IPR013128">
    <property type="entry name" value="Peptidase_C1A"/>
</dbReference>
<protein>
    <recommendedName>
        <fullName evidence="5">Peptidase C1A papain C-terminal domain-containing protein</fullName>
    </recommendedName>
</protein>
<keyword evidence="7" id="KW-1185">Reference proteome</keyword>
<dbReference type="GO" id="GO:0008234">
    <property type="term" value="F:cysteine-type peptidase activity"/>
    <property type="evidence" value="ECO:0007669"/>
    <property type="project" value="UniProtKB-KW"/>
</dbReference>
<dbReference type="Gene3D" id="3.90.70.10">
    <property type="entry name" value="Cysteine proteinases"/>
    <property type="match status" value="1"/>
</dbReference>
<evidence type="ECO:0000256" key="3">
    <source>
        <dbReference type="ARBA" id="ARBA00022801"/>
    </source>
</evidence>
<dbReference type="GO" id="GO:0006508">
    <property type="term" value="P:proteolysis"/>
    <property type="evidence" value="ECO:0007669"/>
    <property type="project" value="UniProtKB-KW"/>
</dbReference>
<keyword evidence="3" id="KW-0378">Hydrolase</keyword>
<name>A0AA36GMG6_CYLNA</name>
<evidence type="ECO:0000313" key="7">
    <source>
        <dbReference type="Proteomes" id="UP001176961"/>
    </source>
</evidence>
<evidence type="ECO:0000256" key="1">
    <source>
        <dbReference type="ARBA" id="ARBA00008455"/>
    </source>
</evidence>
<feature type="domain" description="Peptidase C1A papain C-terminal" evidence="5">
    <location>
        <begin position="90"/>
        <end position="241"/>
    </location>
</feature>
<reference evidence="6" key="1">
    <citation type="submission" date="2023-07" db="EMBL/GenBank/DDBJ databases">
        <authorList>
            <consortium name="CYATHOMIX"/>
        </authorList>
    </citation>
    <scope>NUCLEOTIDE SEQUENCE</scope>
    <source>
        <strain evidence="6">N/A</strain>
    </source>
</reference>
<evidence type="ECO:0000313" key="6">
    <source>
        <dbReference type="EMBL" id="CAJ0594792.1"/>
    </source>
</evidence>
<sequence length="241" mass="27130">MALLLLLIVSYVAAFKNISIEKFKSLPIPEFAMHLAGKELIDYINANQPFFEAGESKLSYYEFKSRLMQEKYLKIDESLRVAGQDFYEDIPESFDAREQWPHCKSIQTVRDQANCGSCWAVSSASAMSDRLCIATKGRNQTFISDTDILSCCKYCGYGCDGGYMIESWYYLKTTGACSGGPYGTTGNCKPYAFHPCGHHENQTYYGECEKANEDTPACRAKCQTGYSKAYAKDKIYGKSYE</sequence>